<feature type="transmembrane region" description="Helical" evidence="1">
    <location>
        <begin position="43"/>
        <end position="64"/>
    </location>
</feature>
<keyword evidence="1" id="KW-0812">Transmembrane</keyword>
<evidence type="ECO:0000313" key="3">
    <source>
        <dbReference type="Proteomes" id="UP000010445"/>
    </source>
</evidence>
<comment type="caution">
    <text evidence="2">The sequence shown here is derived from an EMBL/GenBank/DDBJ whole genome shotgun (WGS) entry which is preliminary data.</text>
</comment>
<proteinExistence type="predicted"/>
<organism evidence="2 3">
    <name type="scientific">Corynebacterium durum F0235</name>
    <dbReference type="NCBI Taxonomy" id="1035195"/>
    <lineage>
        <taxon>Bacteria</taxon>
        <taxon>Bacillati</taxon>
        <taxon>Actinomycetota</taxon>
        <taxon>Actinomycetes</taxon>
        <taxon>Mycobacteriales</taxon>
        <taxon>Corynebacteriaceae</taxon>
        <taxon>Corynebacterium</taxon>
    </lineage>
</organism>
<accession>L1MEW2</accession>
<dbReference type="AlphaFoldDB" id="L1MEW2"/>
<evidence type="ECO:0000256" key="1">
    <source>
        <dbReference type="SAM" id="Phobius"/>
    </source>
</evidence>
<reference evidence="2 3" key="1">
    <citation type="submission" date="2012-05" db="EMBL/GenBank/DDBJ databases">
        <authorList>
            <person name="Weinstock G."/>
            <person name="Sodergren E."/>
            <person name="Lobos E.A."/>
            <person name="Fulton L."/>
            <person name="Fulton R."/>
            <person name="Courtney L."/>
            <person name="Fronick C."/>
            <person name="O'Laughlin M."/>
            <person name="Godfrey J."/>
            <person name="Wilson R.M."/>
            <person name="Miner T."/>
            <person name="Farmer C."/>
            <person name="Delehaunty K."/>
            <person name="Cordes M."/>
            <person name="Minx P."/>
            <person name="Tomlinson C."/>
            <person name="Chen J."/>
            <person name="Wollam A."/>
            <person name="Pepin K.H."/>
            <person name="Bhonagiri V."/>
            <person name="Zhang X."/>
            <person name="Suruliraj S."/>
            <person name="Warren W."/>
            <person name="Mitreva M."/>
            <person name="Mardis E.R."/>
            <person name="Wilson R.K."/>
        </authorList>
    </citation>
    <scope>NUCLEOTIDE SEQUENCE [LARGE SCALE GENOMIC DNA]</scope>
    <source>
        <strain evidence="2 3">F0235</strain>
    </source>
</reference>
<name>L1MEW2_9CORY</name>
<dbReference type="EMBL" id="AMEM01000024">
    <property type="protein sequence ID" value="EKX89466.1"/>
    <property type="molecule type" value="Genomic_DNA"/>
</dbReference>
<dbReference type="PATRIC" id="fig|1035195.3.peg.1746"/>
<sequence length="119" mass="13637">MIGSLGEYERDVMYRSMIIRRITLFWGTEVAAAALAWTLPANLVWWALIVFFLPMFVSECGAWARLAEVEAATTEYVAWFDTNRLHSKLNYRSPVEVEAEWRCQHEAGGSIPSYITECP</sequence>
<dbReference type="HOGENOM" id="CLU_2057429_0_0_11"/>
<dbReference type="STRING" id="1035195.HMPREF9997_01937"/>
<protein>
    <recommendedName>
        <fullName evidence="4">Integrase catalytic domain-containing protein</fullName>
    </recommendedName>
</protein>
<evidence type="ECO:0000313" key="2">
    <source>
        <dbReference type="EMBL" id="EKX89466.1"/>
    </source>
</evidence>
<gene>
    <name evidence="2" type="ORF">HMPREF9997_01937</name>
</gene>
<keyword evidence="3" id="KW-1185">Reference proteome</keyword>
<dbReference type="Proteomes" id="UP000010445">
    <property type="component" value="Unassembled WGS sequence"/>
</dbReference>
<evidence type="ECO:0008006" key="4">
    <source>
        <dbReference type="Google" id="ProtNLM"/>
    </source>
</evidence>
<dbReference type="GO" id="GO:0015074">
    <property type="term" value="P:DNA integration"/>
    <property type="evidence" value="ECO:0007669"/>
    <property type="project" value="InterPro"/>
</dbReference>
<feature type="transmembrane region" description="Helical" evidence="1">
    <location>
        <begin position="18"/>
        <end position="37"/>
    </location>
</feature>
<keyword evidence="1" id="KW-0472">Membrane</keyword>
<keyword evidence="1" id="KW-1133">Transmembrane helix</keyword>